<evidence type="ECO:0000313" key="3">
    <source>
        <dbReference type="Proteomes" id="UP001177023"/>
    </source>
</evidence>
<protein>
    <submittedName>
        <fullName evidence="2">Uncharacterized protein</fullName>
    </submittedName>
</protein>
<dbReference type="Proteomes" id="UP001177023">
    <property type="component" value="Unassembled WGS sequence"/>
</dbReference>
<feature type="non-terminal residue" evidence="2">
    <location>
        <position position="112"/>
    </location>
</feature>
<reference evidence="2" key="1">
    <citation type="submission" date="2023-06" db="EMBL/GenBank/DDBJ databases">
        <authorList>
            <person name="Delattre M."/>
        </authorList>
    </citation>
    <scope>NUCLEOTIDE SEQUENCE</scope>
    <source>
        <strain evidence="2">AF72</strain>
    </source>
</reference>
<dbReference type="EMBL" id="CATQJA010002709">
    <property type="protein sequence ID" value="CAJ0587021.1"/>
    <property type="molecule type" value="Genomic_DNA"/>
</dbReference>
<dbReference type="AlphaFoldDB" id="A0AA36DI78"/>
<sequence length="112" mass="12407">MLIIVFHVFLFIFAINGCRKKKAAQPPPPGGPPKFHPPPAHNYSGEKLSKTLEAPQVETQEDIRQRILAAIALKQKKDEEAGIPALERVPNANGKSAEDPKLKDQKFELFAV</sequence>
<evidence type="ECO:0000313" key="2">
    <source>
        <dbReference type="EMBL" id="CAJ0587021.1"/>
    </source>
</evidence>
<keyword evidence="3" id="KW-1185">Reference proteome</keyword>
<feature type="region of interest" description="Disordered" evidence="1">
    <location>
        <begin position="82"/>
        <end position="103"/>
    </location>
</feature>
<accession>A0AA36DI78</accession>
<feature type="region of interest" description="Disordered" evidence="1">
    <location>
        <begin position="21"/>
        <end position="48"/>
    </location>
</feature>
<name>A0AA36DI78_9BILA</name>
<comment type="caution">
    <text evidence="2">The sequence shown here is derived from an EMBL/GenBank/DDBJ whole genome shotgun (WGS) entry which is preliminary data.</text>
</comment>
<proteinExistence type="predicted"/>
<gene>
    <name evidence="2" type="ORF">MSPICULIGERA_LOCUS25001</name>
</gene>
<organism evidence="2 3">
    <name type="scientific">Mesorhabditis spiculigera</name>
    <dbReference type="NCBI Taxonomy" id="96644"/>
    <lineage>
        <taxon>Eukaryota</taxon>
        <taxon>Metazoa</taxon>
        <taxon>Ecdysozoa</taxon>
        <taxon>Nematoda</taxon>
        <taxon>Chromadorea</taxon>
        <taxon>Rhabditida</taxon>
        <taxon>Rhabditina</taxon>
        <taxon>Rhabditomorpha</taxon>
        <taxon>Rhabditoidea</taxon>
        <taxon>Rhabditidae</taxon>
        <taxon>Mesorhabditinae</taxon>
        <taxon>Mesorhabditis</taxon>
    </lineage>
</organism>
<evidence type="ECO:0000256" key="1">
    <source>
        <dbReference type="SAM" id="MobiDB-lite"/>
    </source>
</evidence>
<feature type="compositionally biased region" description="Pro residues" evidence="1">
    <location>
        <begin position="25"/>
        <end position="40"/>
    </location>
</feature>